<keyword evidence="9" id="KW-1185">Reference proteome</keyword>
<protein>
    <submittedName>
        <fullName evidence="8">MFS transporter</fullName>
    </submittedName>
</protein>
<reference evidence="8" key="1">
    <citation type="submission" date="2022-11" db="EMBL/GenBank/DDBJ databases">
        <title>Hoeflea poritis sp. nov., isolated from scleractinian coral Porites lutea.</title>
        <authorList>
            <person name="Zhang G."/>
            <person name="Wei Q."/>
            <person name="Cai L."/>
        </authorList>
    </citation>
    <scope>NUCLEOTIDE SEQUENCE</scope>
    <source>
        <strain evidence="8">E7-10</strain>
    </source>
</reference>
<feature type="transmembrane region" description="Helical" evidence="6">
    <location>
        <begin position="106"/>
        <end position="124"/>
    </location>
</feature>
<feature type="transmembrane region" description="Helical" evidence="6">
    <location>
        <begin position="274"/>
        <end position="294"/>
    </location>
</feature>
<dbReference type="PANTHER" id="PTHR43124:SF3">
    <property type="entry name" value="CHLORAMPHENICOL EFFLUX PUMP RV0191"/>
    <property type="match status" value="1"/>
</dbReference>
<evidence type="ECO:0000256" key="3">
    <source>
        <dbReference type="ARBA" id="ARBA00022692"/>
    </source>
</evidence>
<evidence type="ECO:0000256" key="2">
    <source>
        <dbReference type="ARBA" id="ARBA00022475"/>
    </source>
</evidence>
<dbReference type="SUPFAM" id="SSF103473">
    <property type="entry name" value="MFS general substrate transporter"/>
    <property type="match status" value="1"/>
</dbReference>
<organism evidence="8 9">
    <name type="scientific">Hoeflea poritis</name>
    <dbReference type="NCBI Taxonomy" id="2993659"/>
    <lineage>
        <taxon>Bacteria</taxon>
        <taxon>Pseudomonadati</taxon>
        <taxon>Pseudomonadota</taxon>
        <taxon>Alphaproteobacteria</taxon>
        <taxon>Hyphomicrobiales</taxon>
        <taxon>Rhizobiaceae</taxon>
        <taxon>Hoeflea</taxon>
    </lineage>
</organism>
<name>A0ABT4VSQ6_9HYPH</name>
<gene>
    <name evidence="8" type="ORF">OOZ53_20265</name>
</gene>
<dbReference type="RefSeq" id="WP_271091544.1">
    <property type="nucleotide sequence ID" value="NZ_JAPJZH010000015.1"/>
</dbReference>
<dbReference type="InterPro" id="IPR020846">
    <property type="entry name" value="MFS_dom"/>
</dbReference>
<evidence type="ECO:0000259" key="7">
    <source>
        <dbReference type="PROSITE" id="PS50850"/>
    </source>
</evidence>
<comment type="subcellular location">
    <subcellularLocation>
        <location evidence="1">Cell membrane</location>
        <topology evidence="1">Multi-pass membrane protein</topology>
    </subcellularLocation>
</comment>
<dbReference type="InterPro" id="IPR036259">
    <property type="entry name" value="MFS_trans_sf"/>
</dbReference>
<comment type="caution">
    <text evidence="8">The sequence shown here is derived from an EMBL/GenBank/DDBJ whole genome shotgun (WGS) entry which is preliminary data.</text>
</comment>
<dbReference type="Gene3D" id="1.20.1250.20">
    <property type="entry name" value="MFS general substrate transporter like domains"/>
    <property type="match status" value="1"/>
</dbReference>
<evidence type="ECO:0000256" key="5">
    <source>
        <dbReference type="ARBA" id="ARBA00023136"/>
    </source>
</evidence>
<sequence>MNGQDGTRFGLVILLWAAGLCAAAQFAKMAVVFPTVQEHYPGAGAEVGFLVSIISFIGIVLGTSAGMVIARLGFRRLLLWALVLGAAVSAYQATLPPFGLMMISRFVEGISHLIIVVAAPTLIAQISAERHRPYTLTLWGTFFGVAFSVVAWLGIPLVSAHGLHVMFIAHATVTSIVAILLYFWLPTVLPADAERTMPGIVHILKQHGAIYRSPHMAAPALGWLFYTFSFVSLLTLLPDTVSAENRTFVAASMPLASIVSSMTAGMAMLRFTSAVNVVIAGFAIALGVAAALWLDPGNAWLCILLFGALGLVQGASFAAVPQLNRTPQTQAMANGAMAQTGNLGNTCGTPVTLAILVSLGYDGMIMTIMLCYVLGISVHYLLGRWRRLEQPQTTG</sequence>
<dbReference type="Proteomes" id="UP001148313">
    <property type="component" value="Unassembled WGS sequence"/>
</dbReference>
<feature type="transmembrane region" description="Helical" evidence="6">
    <location>
        <begin position="167"/>
        <end position="185"/>
    </location>
</feature>
<feature type="transmembrane region" description="Helical" evidence="6">
    <location>
        <begin position="365"/>
        <end position="382"/>
    </location>
</feature>
<feature type="transmembrane region" description="Helical" evidence="6">
    <location>
        <begin position="47"/>
        <end position="70"/>
    </location>
</feature>
<dbReference type="InterPro" id="IPR011701">
    <property type="entry name" value="MFS"/>
</dbReference>
<keyword evidence="5 6" id="KW-0472">Membrane</keyword>
<evidence type="ECO:0000256" key="4">
    <source>
        <dbReference type="ARBA" id="ARBA00022989"/>
    </source>
</evidence>
<feature type="transmembrane region" description="Helical" evidence="6">
    <location>
        <begin position="300"/>
        <end position="320"/>
    </location>
</feature>
<dbReference type="CDD" id="cd06174">
    <property type="entry name" value="MFS"/>
    <property type="match status" value="1"/>
</dbReference>
<feature type="domain" description="Major facilitator superfamily (MFS) profile" evidence="7">
    <location>
        <begin position="11"/>
        <end position="387"/>
    </location>
</feature>
<feature type="transmembrane region" description="Helical" evidence="6">
    <location>
        <begin position="341"/>
        <end position="359"/>
    </location>
</feature>
<keyword evidence="2" id="KW-1003">Cell membrane</keyword>
<dbReference type="PANTHER" id="PTHR43124">
    <property type="entry name" value="PURINE EFFLUX PUMP PBUE"/>
    <property type="match status" value="1"/>
</dbReference>
<keyword evidence="4 6" id="KW-1133">Transmembrane helix</keyword>
<keyword evidence="3 6" id="KW-0812">Transmembrane</keyword>
<feature type="transmembrane region" description="Helical" evidence="6">
    <location>
        <begin position="136"/>
        <end position="155"/>
    </location>
</feature>
<feature type="transmembrane region" description="Helical" evidence="6">
    <location>
        <begin position="77"/>
        <end position="94"/>
    </location>
</feature>
<dbReference type="InterPro" id="IPR050189">
    <property type="entry name" value="MFS_Efflux_Transporters"/>
</dbReference>
<evidence type="ECO:0000313" key="8">
    <source>
        <dbReference type="EMBL" id="MDA4847706.1"/>
    </source>
</evidence>
<dbReference type="EMBL" id="JAPJZH010000015">
    <property type="protein sequence ID" value="MDA4847706.1"/>
    <property type="molecule type" value="Genomic_DNA"/>
</dbReference>
<evidence type="ECO:0000256" key="6">
    <source>
        <dbReference type="SAM" id="Phobius"/>
    </source>
</evidence>
<dbReference type="PROSITE" id="PS50850">
    <property type="entry name" value="MFS"/>
    <property type="match status" value="1"/>
</dbReference>
<feature type="transmembrane region" description="Helical" evidence="6">
    <location>
        <begin position="216"/>
        <end position="236"/>
    </location>
</feature>
<dbReference type="Pfam" id="PF07690">
    <property type="entry name" value="MFS_1"/>
    <property type="match status" value="1"/>
</dbReference>
<accession>A0ABT4VSQ6</accession>
<evidence type="ECO:0000313" key="9">
    <source>
        <dbReference type="Proteomes" id="UP001148313"/>
    </source>
</evidence>
<evidence type="ECO:0000256" key="1">
    <source>
        <dbReference type="ARBA" id="ARBA00004651"/>
    </source>
</evidence>
<feature type="transmembrane region" description="Helical" evidence="6">
    <location>
        <begin position="248"/>
        <end position="267"/>
    </location>
</feature>
<proteinExistence type="predicted"/>